<keyword evidence="7" id="KW-0573">Peptidoglycan synthesis</keyword>
<dbReference type="InterPro" id="IPR018480">
    <property type="entry name" value="PNAcMuramoyl-5peptid_Trfase_CS"/>
</dbReference>
<dbReference type="OrthoDB" id="9805475at2"/>
<evidence type="ECO:0000256" key="2">
    <source>
        <dbReference type="ARBA" id="ARBA00005583"/>
    </source>
</evidence>
<evidence type="ECO:0000256" key="9">
    <source>
        <dbReference type="PIRSR" id="PIRSR600715-1"/>
    </source>
</evidence>
<comment type="similarity">
    <text evidence="2 7">Belongs to the glycosyltransferase 4 family. MraY subfamily.</text>
</comment>
<comment type="subcellular location">
    <subcellularLocation>
        <location evidence="7">Cell membrane</location>
        <topology evidence="7">Multi-pass membrane protein</topology>
    </subcellularLocation>
    <subcellularLocation>
        <location evidence="1">Membrane</location>
        <topology evidence="1">Multi-pass membrane protein</topology>
    </subcellularLocation>
</comment>
<feature type="transmembrane region" description="Helical" evidence="7">
    <location>
        <begin position="219"/>
        <end position="239"/>
    </location>
</feature>
<dbReference type="EMBL" id="LN824141">
    <property type="protein sequence ID" value="CEP77354.1"/>
    <property type="molecule type" value="Genomic_DNA"/>
</dbReference>
<dbReference type="InterPro" id="IPR003524">
    <property type="entry name" value="PNAcMuramoyl-5peptid_Trfase"/>
</dbReference>
<dbReference type="KEGG" id="dtn:DTL3_0017"/>
<reference evidence="11" key="1">
    <citation type="submission" date="2014-11" db="EMBL/GenBank/DDBJ databases">
        <authorList>
            <person name="Wibberg D."/>
        </authorList>
    </citation>
    <scope>NUCLEOTIDE SEQUENCE [LARGE SCALE GENOMIC DNA]</scope>
    <source>
        <strain evidence="11">L3</strain>
    </source>
</reference>
<dbReference type="GO" id="GO:0005886">
    <property type="term" value="C:plasma membrane"/>
    <property type="evidence" value="ECO:0007669"/>
    <property type="project" value="UniProtKB-SubCell"/>
</dbReference>
<evidence type="ECO:0000256" key="4">
    <source>
        <dbReference type="ARBA" id="ARBA00022692"/>
    </source>
</evidence>
<evidence type="ECO:0000256" key="1">
    <source>
        <dbReference type="ARBA" id="ARBA00004141"/>
    </source>
</evidence>
<comment type="catalytic activity">
    <reaction evidence="7">
        <text>UDP-N-acetyl-alpha-D-muramoyl-L-alanyl-gamma-D-glutamyl-meso-2,6-diaminopimeloyl-D-alanyl-D-alanine + di-trans,octa-cis-undecaprenyl phosphate = di-trans,octa-cis-undecaprenyl diphospho-N-acetyl-alpha-D-muramoyl-L-alanyl-D-glutamyl-meso-2,6-diaminopimeloyl-D-alanyl-D-alanine + UMP</text>
        <dbReference type="Rhea" id="RHEA:28386"/>
        <dbReference type="ChEBI" id="CHEBI:57865"/>
        <dbReference type="ChEBI" id="CHEBI:60392"/>
        <dbReference type="ChEBI" id="CHEBI:61386"/>
        <dbReference type="ChEBI" id="CHEBI:61387"/>
        <dbReference type="EC" id="2.7.8.13"/>
    </reaction>
</comment>
<dbReference type="CDD" id="cd06852">
    <property type="entry name" value="GT_MraY"/>
    <property type="match status" value="1"/>
</dbReference>
<evidence type="ECO:0000313" key="11">
    <source>
        <dbReference type="Proteomes" id="UP000032809"/>
    </source>
</evidence>
<keyword evidence="7" id="KW-1003">Cell membrane</keyword>
<feature type="binding site" evidence="9">
    <location>
        <position position="223"/>
    </location>
    <ligand>
        <name>Mg(2+)</name>
        <dbReference type="ChEBI" id="CHEBI:18420"/>
    </ligand>
</feature>
<dbReference type="GO" id="GO:0009252">
    <property type="term" value="P:peptidoglycan biosynthetic process"/>
    <property type="evidence" value="ECO:0007669"/>
    <property type="project" value="UniProtKB-UniRule"/>
</dbReference>
<dbReference type="RefSeq" id="WP_045086993.1">
    <property type="nucleotide sequence ID" value="NZ_LN824141.1"/>
</dbReference>
<feature type="transmembrane region" description="Helical" evidence="7">
    <location>
        <begin position="114"/>
        <end position="131"/>
    </location>
</feature>
<keyword evidence="7" id="KW-0961">Cell wall biogenesis/degradation</keyword>
<keyword evidence="6 7" id="KW-0472">Membrane</keyword>
<dbReference type="GO" id="GO:0008360">
    <property type="term" value="P:regulation of cell shape"/>
    <property type="evidence" value="ECO:0007669"/>
    <property type="project" value="UniProtKB-KW"/>
</dbReference>
<dbReference type="PANTHER" id="PTHR22926:SF5">
    <property type="entry name" value="PHOSPHO-N-ACETYLMURAMOYL-PENTAPEPTIDE-TRANSFERASE HOMOLOG"/>
    <property type="match status" value="1"/>
</dbReference>
<keyword evidence="5 7" id="KW-1133">Transmembrane helix</keyword>
<keyword evidence="11" id="KW-1185">Reference proteome</keyword>
<evidence type="ECO:0000256" key="8">
    <source>
        <dbReference type="NCBIfam" id="TIGR00445"/>
    </source>
</evidence>
<dbReference type="PROSITE" id="PS01348">
    <property type="entry name" value="MRAY_2"/>
    <property type="match status" value="1"/>
</dbReference>
<comment type="cofactor">
    <cofactor evidence="7 9">
        <name>Mg(2+)</name>
        <dbReference type="ChEBI" id="CHEBI:18420"/>
    </cofactor>
</comment>
<proteinExistence type="inferred from homology"/>
<sequence>MNYTLFLLSVCAFGLLIFLYPIYINWLKKKQFGQYIRPEGPDLHNYKQGTPTMGGLLFVIAMFLLLLVTFFLTNDFLFLLMAISIILFGLVGFIDDYSSIKKKNATGLNVIQKLGLQLLFSAFIVILIYKFNYHTHLKIPFSRNIIDLKYFYPVWGVLYLTGMTNATNLTDGLDGLAGGIYIISAFFTAIVAGLNFESTSILILPVIAYLFFNIKPAKIFMGDTGSLALGGLLGCLALYSSIELFTLFTCFIFILEMFSVIIQVGSFKLRKKRVFLMAPIHHHFELKKWSEERVVMIFWLVNFLVGFIALGGLL</sequence>
<keyword evidence="7" id="KW-0131">Cell cycle</keyword>
<dbReference type="Pfam" id="PF00953">
    <property type="entry name" value="Glycos_transf_4"/>
    <property type="match status" value="1"/>
</dbReference>
<dbReference type="GO" id="GO:0071555">
    <property type="term" value="P:cell wall organization"/>
    <property type="evidence" value="ECO:0007669"/>
    <property type="project" value="UniProtKB-KW"/>
</dbReference>
<name>A0A0C7P012_DEFTU</name>
<dbReference type="HOGENOM" id="CLU_023982_0_1_0"/>
<keyword evidence="7" id="KW-0132">Cell division</keyword>
<dbReference type="NCBIfam" id="TIGR00445">
    <property type="entry name" value="mraY"/>
    <property type="match status" value="1"/>
</dbReference>
<dbReference type="InterPro" id="IPR000715">
    <property type="entry name" value="Glycosyl_transferase_4"/>
</dbReference>
<keyword evidence="7 9" id="KW-0460">Magnesium</keyword>
<evidence type="ECO:0000256" key="7">
    <source>
        <dbReference type="HAMAP-Rule" id="MF_00038"/>
    </source>
</evidence>
<keyword evidence="7 9" id="KW-0479">Metal-binding</keyword>
<evidence type="ECO:0000256" key="5">
    <source>
        <dbReference type="ARBA" id="ARBA00022989"/>
    </source>
</evidence>
<dbReference type="EC" id="2.7.8.13" evidence="7 8"/>
<dbReference type="PATRIC" id="fig|1006576.9.peg.17"/>
<dbReference type="Proteomes" id="UP000032809">
    <property type="component" value="Chromosome I"/>
</dbReference>
<feature type="transmembrane region" description="Helical" evidence="7">
    <location>
        <begin position="53"/>
        <end position="71"/>
    </location>
</feature>
<evidence type="ECO:0000256" key="3">
    <source>
        <dbReference type="ARBA" id="ARBA00022679"/>
    </source>
</evidence>
<dbReference type="Pfam" id="PF10555">
    <property type="entry name" value="MraY_sig1"/>
    <property type="match status" value="1"/>
</dbReference>
<dbReference type="AlphaFoldDB" id="A0A0C7P012"/>
<feature type="transmembrane region" description="Helical" evidence="7">
    <location>
        <begin position="179"/>
        <end position="212"/>
    </location>
</feature>
<keyword evidence="4 7" id="KW-0812">Transmembrane</keyword>
<dbReference type="GO" id="GO:0051301">
    <property type="term" value="P:cell division"/>
    <property type="evidence" value="ECO:0007669"/>
    <property type="project" value="UniProtKB-KW"/>
</dbReference>
<protein>
    <recommendedName>
        <fullName evidence="7 8">Phospho-N-acetylmuramoyl-pentapeptide-transferase</fullName>
        <ecNumber evidence="7 8">2.7.8.13</ecNumber>
    </recommendedName>
    <alternativeName>
        <fullName evidence="7">UDP-MurNAc-pentapeptide phosphotransferase</fullName>
    </alternativeName>
</protein>
<dbReference type="GO" id="GO:0051992">
    <property type="term" value="F:UDP-N-acetylmuramoyl-L-alanyl-D-glutamyl-meso-2,6-diaminopimelyl-D-alanyl-D-alanine:undecaprenyl-phosphate transferase activity"/>
    <property type="evidence" value="ECO:0007669"/>
    <property type="project" value="RHEA"/>
</dbReference>
<dbReference type="GO" id="GO:0046872">
    <property type="term" value="F:metal ion binding"/>
    <property type="evidence" value="ECO:0007669"/>
    <property type="project" value="UniProtKB-KW"/>
</dbReference>
<dbReference type="STRING" id="1006576.DTL3_0017"/>
<keyword evidence="3 7" id="KW-0808">Transferase</keyword>
<comment type="pathway">
    <text evidence="7">Cell wall biogenesis; peptidoglycan biosynthesis.</text>
</comment>
<accession>A0A0C7P012</accession>
<comment type="function">
    <text evidence="7">Catalyzes the initial step of the lipid cycle reactions in the biosynthesis of the cell wall peptidoglycan: transfers peptidoglycan precursor phospho-MurNAc-pentapeptide from UDP-MurNAc-pentapeptide onto the lipid carrier undecaprenyl phosphate, yielding undecaprenyl-pyrophosphoryl-MurNAc-pentapeptide, known as lipid I.</text>
</comment>
<feature type="binding site" evidence="9">
    <location>
        <position position="168"/>
    </location>
    <ligand>
        <name>Mg(2+)</name>
        <dbReference type="ChEBI" id="CHEBI:18420"/>
    </ligand>
</feature>
<dbReference type="PANTHER" id="PTHR22926">
    <property type="entry name" value="PHOSPHO-N-ACETYLMURAMOYL-PENTAPEPTIDE-TRANSFERASE"/>
    <property type="match status" value="1"/>
</dbReference>
<evidence type="ECO:0000256" key="6">
    <source>
        <dbReference type="ARBA" id="ARBA00023136"/>
    </source>
</evidence>
<feature type="transmembrane region" description="Helical" evidence="7">
    <location>
        <begin position="77"/>
        <end position="94"/>
    </location>
</feature>
<gene>
    <name evidence="7" type="primary">mraY</name>
    <name evidence="10" type="synonym">mraY1</name>
    <name evidence="10" type="ORF">DTL3_0017</name>
</gene>
<feature type="transmembrane region" description="Helical" evidence="7">
    <location>
        <begin position="245"/>
        <end position="267"/>
    </location>
</feature>
<dbReference type="HAMAP" id="MF_00038">
    <property type="entry name" value="MraY"/>
    <property type="match status" value="1"/>
</dbReference>
<feature type="transmembrane region" description="Helical" evidence="7">
    <location>
        <begin position="6"/>
        <end position="27"/>
    </location>
</feature>
<organism evidence="10 11">
    <name type="scientific">Defluviitoga tunisiensis</name>
    <dbReference type="NCBI Taxonomy" id="1006576"/>
    <lineage>
        <taxon>Bacteria</taxon>
        <taxon>Thermotogati</taxon>
        <taxon>Thermotogota</taxon>
        <taxon>Thermotogae</taxon>
        <taxon>Petrotogales</taxon>
        <taxon>Petrotogaceae</taxon>
        <taxon>Defluviitoga</taxon>
    </lineage>
</organism>
<dbReference type="PROSITE" id="PS01347">
    <property type="entry name" value="MRAY_1"/>
    <property type="match status" value="1"/>
</dbReference>
<feature type="transmembrane region" description="Helical" evidence="7">
    <location>
        <begin position="294"/>
        <end position="313"/>
    </location>
</feature>
<keyword evidence="7" id="KW-0133">Cell shape</keyword>
<evidence type="ECO:0000313" key="10">
    <source>
        <dbReference type="EMBL" id="CEP77354.1"/>
    </source>
</evidence>
<dbReference type="UniPathway" id="UPA00219"/>
<dbReference type="GO" id="GO:0008963">
    <property type="term" value="F:phospho-N-acetylmuramoyl-pentapeptide-transferase activity"/>
    <property type="evidence" value="ECO:0007669"/>
    <property type="project" value="UniProtKB-UniRule"/>
</dbReference>